<evidence type="ECO:0000313" key="2">
    <source>
        <dbReference type="EMBL" id="MEE2002306.1"/>
    </source>
</evidence>
<dbReference type="PANTHER" id="PTHR22617">
    <property type="entry name" value="CHEMOTAXIS SENSOR HISTIDINE KINASE-RELATED"/>
    <property type="match status" value="1"/>
</dbReference>
<dbReference type="Gene3D" id="2.40.50.180">
    <property type="entry name" value="CheA-289, Domain 4"/>
    <property type="match status" value="1"/>
</dbReference>
<reference evidence="2 3" key="1">
    <citation type="submission" date="2023-07" db="EMBL/GenBank/DDBJ databases">
        <title>Alkalimonas sp., MEB108 novel, alkaliphilic bacterium isolated from Lonar Lake, India.</title>
        <authorList>
            <person name="Joshi A."/>
            <person name="Thite S."/>
        </authorList>
    </citation>
    <scope>NUCLEOTIDE SEQUENCE [LARGE SCALE GENOMIC DNA]</scope>
    <source>
        <strain evidence="2 3">MEB108</strain>
    </source>
</reference>
<dbReference type="InterPro" id="IPR039315">
    <property type="entry name" value="CheW"/>
</dbReference>
<comment type="caution">
    <text evidence="2">The sequence shown here is derived from an EMBL/GenBank/DDBJ whole genome shotgun (WGS) entry which is preliminary data.</text>
</comment>
<proteinExistence type="predicted"/>
<protein>
    <submittedName>
        <fullName evidence="2">Chemotaxis protein CheW</fullName>
    </submittedName>
</protein>
<accession>A0ABU7J719</accession>
<gene>
    <name evidence="2" type="ORF">QWY20_12660</name>
</gene>
<dbReference type="PROSITE" id="PS50851">
    <property type="entry name" value="CHEW"/>
    <property type="match status" value="1"/>
</dbReference>
<dbReference type="SMART" id="SM00260">
    <property type="entry name" value="CheW"/>
    <property type="match status" value="1"/>
</dbReference>
<keyword evidence="3" id="KW-1185">Reference proteome</keyword>
<dbReference type="InterPro" id="IPR036061">
    <property type="entry name" value="CheW-like_dom_sf"/>
</dbReference>
<dbReference type="SUPFAM" id="SSF50341">
    <property type="entry name" value="CheW-like"/>
    <property type="match status" value="1"/>
</dbReference>
<feature type="domain" description="CheW-like" evidence="1">
    <location>
        <begin position="15"/>
        <end position="159"/>
    </location>
</feature>
<dbReference type="EMBL" id="JAUHLI010000012">
    <property type="protein sequence ID" value="MEE2002306.1"/>
    <property type="molecule type" value="Genomic_DNA"/>
</dbReference>
<name>A0ABU7J719_9GAMM</name>
<dbReference type="Gene3D" id="2.30.30.40">
    <property type="entry name" value="SH3 Domains"/>
    <property type="match status" value="1"/>
</dbReference>
<dbReference type="Proteomes" id="UP001336314">
    <property type="component" value="Unassembled WGS sequence"/>
</dbReference>
<sequence>MEQRNESFTGQTEPASQLLTFMSGRDCFALEIKSIREIIEFDEVTRVPLMPLFIRGVINLRGAVVPVIDLKARLFGQEVTVGKRTCVVVVELQHDDGLHELGVLVDAVNEVIDLGPNDRTDAPQFGHSIRADFIDYIAKVNGKLIIVLALAKVLSIDEMASLVSLAEQCTEDRHHAAI</sequence>
<dbReference type="PANTHER" id="PTHR22617:SF41">
    <property type="entry name" value="CHEMOTAXIS SIGNAL TRANSDUCTION SYSTEM ADAPTOR PROTEIN CHEW"/>
    <property type="match status" value="1"/>
</dbReference>
<evidence type="ECO:0000313" key="3">
    <source>
        <dbReference type="Proteomes" id="UP001336314"/>
    </source>
</evidence>
<dbReference type="RefSeq" id="WP_330129375.1">
    <property type="nucleotide sequence ID" value="NZ_JAUHLI010000012.1"/>
</dbReference>
<dbReference type="InterPro" id="IPR002545">
    <property type="entry name" value="CheW-lke_dom"/>
</dbReference>
<organism evidence="2 3">
    <name type="scientific">Alkalimonas cellulosilytica</name>
    <dbReference type="NCBI Taxonomy" id="3058395"/>
    <lineage>
        <taxon>Bacteria</taxon>
        <taxon>Pseudomonadati</taxon>
        <taxon>Pseudomonadota</taxon>
        <taxon>Gammaproteobacteria</taxon>
        <taxon>Alkalimonas</taxon>
    </lineage>
</organism>
<evidence type="ECO:0000259" key="1">
    <source>
        <dbReference type="PROSITE" id="PS50851"/>
    </source>
</evidence>
<dbReference type="Pfam" id="PF01584">
    <property type="entry name" value="CheW"/>
    <property type="match status" value="1"/>
</dbReference>